<evidence type="ECO:0000256" key="1">
    <source>
        <dbReference type="RuleBase" id="RU000628"/>
    </source>
</evidence>
<dbReference type="GO" id="GO:0006869">
    <property type="term" value="P:lipid transport"/>
    <property type="evidence" value="ECO:0007669"/>
    <property type="project" value="InterPro"/>
</dbReference>
<keyword evidence="5" id="KW-1185">Reference proteome</keyword>
<feature type="domain" description="Bifunctional inhibitor/plant lipid transfer protein/seed storage helical" evidence="3">
    <location>
        <begin position="36"/>
        <end position="121"/>
    </location>
</feature>
<dbReference type="CDD" id="cd01960">
    <property type="entry name" value="nsLTP1"/>
    <property type="match status" value="1"/>
</dbReference>
<dbReference type="InParanoid" id="A0A200PSA0"/>
<organism evidence="4 5">
    <name type="scientific">Macleaya cordata</name>
    <name type="common">Five-seeded plume-poppy</name>
    <name type="synonym">Bocconia cordata</name>
    <dbReference type="NCBI Taxonomy" id="56857"/>
    <lineage>
        <taxon>Eukaryota</taxon>
        <taxon>Viridiplantae</taxon>
        <taxon>Streptophyta</taxon>
        <taxon>Embryophyta</taxon>
        <taxon>Tracheophyta</taxon>
        <taxon>Spermatophyta</taxon>
        <taxon>Magnoliopsida</taxon>
        <taxon>Ranunculales</taxon>
        <taxon>Papaveraceae</taxon>
        <taxon>Papaveroideae</taxon>
        <taxon>Macleaya</taxon>
    </lineage>
</organism>
<dbReference type="InterPro" id="IPR000528">
    <property type="entry name" value="Plant_nsLTP"/>
</dbReference>
<dbReference type="Pfam" id="PF00234">
    <property type="entry name" value="Tryp_alpha_amyl"/>
    <property type="match status" value="1"/>
</dbReference>
<dbReference type="SMART" id="SM00499">
    <property type="entry name" value="AAI"/>
    <property type="match status" value="1"/>
</dbReference>
<keyword evidence="1" id="KW-0446">Lipid-binding</keyword>
<dbReference type="PANTHER" id="PTHR33076">
    <property type="entry name" value="NON-SPECIFIC LIPID-TRANSFER PROTEIN 2-RELATED"/>
    <property type="match status" value="1"/>
</dbReference>
<dbReference type="OMA" id="INCDTIK"/>
<evidence type="ECO:0000313" key="4">
    <source>
        <dbReference type="EMBL" id="OVA01117.1"/>
    </source>
</evidence>
<comment type="function">
    <text evidence="1">Plant non-specific lipid-transfer proteins transfer phospholipids as well as galactolipids across membranes. May play a role in wax or cutin deposition in the cell walls of expanding epidermal cells and certain secretory tissues.</text>
</comment>
<dbReference type="GO" id="GO:0008289">
    <property type="term" value="F:lipid binding"/>
    <property type="evidence" value="ECO:0007669"/>
    <property type="project" value="UniProtKB-KW"/>
</dbReference>
<dbReference type="PRINTS" id="PR00382">
    <property type="entry name" value="LIPIDTRNSFER"/>
</dbReference>
<evidence type="ECO:0000259" key="3">
    <source>
        <dbReference type="SMART" id="SM00499"/>
    </source>
</evidence>
<feature type="chain" id="PRO_5012125816" description="Non-specific lipid-transfer protein" evidence="2">
    <location>
        <begin position="34"/>
        <end position="123"/>
    </location>
</feature>
<comment type="similarity">
    <text evidence="1">Belongs to the plant LTP family.</text>
</comment>
<dbReference type="Gene3D" id="1.10.110.10">
    <property type="entry name" value="Plant lipid-transfer and hydrophobic proteins"/>
    <property type="match status" value="1"/>
</dbReference>
<dbReference type="STRING" id="56857.A0A200PSA0"/>
<dbReference type="EMBL" id="MVGT01004199">
    <property type="protein sequence ID" value="OVA01117.1"/>
    <property type="molecule type" value="Genomic_DNA"/>
</dbReference>
<proteinExistence type="inferred from homology"/>
<protein>
    <recommendedName>
        <fullName evidence="1">Non-specific lipid-transfer protein</fullName>
    </recommendedName>
</protein>
<feature type="signal peptide" evidence="2">
    <location>
        <begin position="1"/>
        <end position="33"/>
    </location>
</feature>
<reference evidence="4 5" key="1">
    <citation type="journal article" date="2017" name="Mol. Plant">
        <title>The Genome of Medicinal Plant Macleaya cordata Provides New Insights into Benzylisoquinoline Alkaloids Metabolism.</title>
        <authorList>
            <person name="Liu X."/>
            <person name="Liu Y."/>
            <person name="Huang P."/>
            <person name="Ma Y."/>
            <person name="Qing Z."/>
            <person name="Tang Q."/>
            <person name="Cao H."/>
            <person name="Cheng P."/>
            <person name="Zheng Y."/>
            <person name="Yuan Z."/>
            <person name="Zhou Y."/>
            <person name="Liu J."/>
            <person name="Tang Z."/>
            <person name="Zhuo Y."/>
            <person name="Zhang Y."/>
            <person name="Yu L."/>
            <person name="Huang J."/>
            <person name="Yang P."/>
            <person name="Peng Q."/>
            <person name="Zhang J."/>
            <person name="Jiang W."/>
            <person name="Zhang Z."/>
            <person name="Lin K."/>
            <person name="Ro D.K."/>
            <person name="Chen X."/>
            <person name="Xiong X."/>
            <person name="Shang Y."/>
            <person name="Huang S."/>
            <person name="Zeng J."/>
        </authorList>
    </citation>
    <scope>NUCLEOTIDE SEQUENCE [LARGE SCALE GENOMIC DNA]</scope>
    <source>
        <strain evidence="5">cv. BLH2017</strain>
        <tissue evidence="4">Root</tissue>
    </source>
</reference>
<comment type="caution">
    <text evidence="4">The sequence shown here is derived from an EMBL/GenBank/DDBJ whole genome shotgun (WGS) entry which is preliminary data.</text>
</comment>
<evidence type="ECO:0000256" key="2">
    <source>
        <dbReference type="SAM" id="SignalP"/>
    </source>
</evidence>
<evidence type="ECO:0000313" key="5">
    <source>
        <dbReference type="Proteomes" id="UP000195402"/>
    </source>
</evidence>
<dbReference type="SUPFAM" id="SSF47699">
    <property type="entry name" value="Bifunctional inhibitor/lipid-transfer protein/seed storage 2S albumin"/>
    <property type="match status" value="1"/>
</dbReference>
<dbReference type="Proteomes" id="UP000195402">
    <property type="component" value="Unassembled WGS sequence"/>
</dbReference>
<dbReference type="InterPro" id="IPR016140">
    <property type="entry name" value="Bifunc_inhib/LTP/seed_store"/>
</dbReference>
<dbReference type="InterPro" id="IPR036312">
    <property type="entry name" value="Bifun_inhib/LTP/seed_sf"/>
</dbReference>
<dbReference type="AlphaFoldDB" id="A0A200PSA0"/>
<keyword evidence="2" id="KW-0732">Signal</keyword>
<gene>
    <name evidence="4" type="ORF">BVC80_8821g16</name>
</gene>
<name>A0A200PSA0_MACCD</name>
<keyword evidence="1" id="KW-0813">Transport</keyword>
<accession>A0A200PSA0</accession>
<dbReference type="OrthoDB" id="1876592at2759"/>
<sequence>MKMGSKVWSLIMSLLIMVLMALIMINNIQMVNGVSCEEAVSDLIPCATYLMGSGGPNPGSQCCASAQKLNKLASTTADRQSLCECLKQTGPSFGVKPERAKQLPVLCKLELNIPISPDVDCSK</sequence>